<dbReference type="EMBL" id="MU267628">
    <property type="protein sequence ID" value="KAH7913557.1"/>
    <property type="molecule type" value="Genomic_DNA"/>
</dbReference>
<reference evidence="1" key="1">
    <citation type="journal article" date="2021" name="New Phytol.">
        <title>Evolutionary innovations through gain and loss of genes in the ectomycorrhizal Boletales.</title>
        <authorList>
            <person name="Wu G."/>
            <person name="Miyauchi S."/>
            <person name="Morin E."/>
            <person name="Kuo A."/>
            <person name="Drula E."/>
            <person name="Varga T."/>
            <person name="Kohler A."/>
            <person name="Feng B."/>
            <person name="Cao Y."/>
            <person name="Lipzen A."/>
            <person name="Daum C."/>
            <person name="Hundley H."/>
            <person name="Pangilinan J."/>
            <person name="Johnson J."/>
            <person name="Barry K."/>
            <person name="LaButti K."/>
            <person name="Ng V."/>
            <person name="Ahrendt S."/>
            <person name="Min B."/>
            <person name="Choi I.G."/>
            <person name="Park H."/>
            <person name="Plett J.M."/>
            <person name="Magnuson J."/>
            <person name="Spatafora J.W."/>
            <person name="Nagy L.G."/>
            <person name="Henrissat B."/>
            <person name="Grigoriev I.V."/>
            <person name="Yang Z.L."/>
            <person name="Xu J."/>
            <person name="Martin F.M."/>
        </authorList>
    </citation>
    <scope>NUCLEOTIDE SEQUENCE</scope>
    <source>
        <strain evidence="1">ATCC 28755</strain>
    </source>
</reference>
<accession>A0ACB8AJY6</accession>
<protein>
    <submittedName>
        <fullName evidence="1">S-adenosyl-L-methionine-dependent methyltransferase</fullName>
    </submittedName>
</protein>
<proteinExistence type="predicted"/>
<comment type="caution">
    <text evidence="1">The sequence shown here is derived from an EMBL/GenBank/DDBJ whole genome shotgun (WGS) entry which is preliminary data.</text>
</comment>
<sequence>MSIPDLQPSKLGTKKHWDEVYSEEITNFNDHQDEGEIWFGQETVDKMVNWALANDQIDRNNMRILEVGSGNGTLLFGFAKKDYPLESLFGIDYSEGAIKLAKSISEARGYQKISFNHCDFLNEDPPLPQTHQDSSLESWDLILDKGTFDAIALMQKEEDGTAPVSKYPQRIARLLKPGAYFLITSCNFTESELQTAFSVTPELEYHSRIQHPVYTFRGRSGSICASVAFQKSVAKN</sequence>
<evidence type="ECO:0000313" key="2">
    <source>
        <dbReference type="Proteomes" id="UP000790377"/>
    </source>
</evidence>
<gene>
    <name evidence="1" type="ORF">BJ138DRAFT_604417</name>
</gene>
<evidence type="ECO:0000313" key="1">
    <source>
        <dbReference type="EMBL" id="KAH7913557.1"/>
    </source>
</evidence>
<name>A0ACB8AJY6_9AGAM</name>
<organism evidence="1 2">
    <name type="scientific">Hygrophoropsis aurantiaca</name>
    <dbReference type="NCBI Taxonomy" id="72124"/>
    <lineage>
        <taxon>Eukaryota</taxon>
        <taxon>Fungi</taxon>
        <taxon>Dikarya</taxon>
        <taxon>Basidiomycota</taxon>
        <taxon>Agaricomycotina</taxon>
        <taxon>Agaricomycetes</taxon>
        <taxon>Agaricomycetidae</taxon>
        <taxon>Boletales</taxon>
        <taxon>Coniophorineae</taxon>
        <taxon>Hygrophoropsidaceae</taxon>
        <taxon>Hygrophoropsis</taxon>
    </lineage>
</organism>
<keyword evidence="2" id="KW-1185">Reference proteome</keyword>
<dbReference type="Proteomes" id="UP000790377">
    <property type="component" value="Unassembled WGS sequence"/>
</dbReference>
<keyword evidence="1" id="KW-0489">Methyltransferase</keyword>
<keyword evidence="1" id="KW-0808">Transferase</keyword>